<dbReference type="AlphaFoldDB" id="A0A1M6KK25"/>
<dbReference type="RefSeq" id="WP_072870683.1">
    <property type="nucleotide sequence ID" value="NZ_FQZM01000043.1"/>
</dbReference>
<organism evidence="1 2">
    <name type="scientific">Desulfofundulus thermosubterraneus DSM 16057</name>
    <dbReference type="NCBI Taxonomy" id="1121432"/>
    <lineage>
        <taxon>Bacteria</taxon>
        <taxon>Bacillati</taxon>
        <taxon>Bacillota</taxon>
        <taxon>Clostridia</taxon>
        <taxon>Eubacteriales</taxon>
        <taxon>Peptococcaceae</taxon>
        <taxon>Desulfofundulus</taxon>
    </lineage>
</organism>
<protein>
    <submittedName>
        <fullName evidence="1">Uncharacterized protein</fullName>
    </submittedName>
</protein>
<sequence length="67" mass="7770">MADFEIPFEDAARVCKLILGFTPTGIIYGREQAGDGWTRFVEFVDGIYGSVKMDYYWLEDHLCEVRQ</sequence>
<evidence type="ECO:0000313" key="1">
    <source>
        <dbReference type="EMBL" id="SHJ59328.1"/>
    </source>
</evidence>
<evidence type="ECO:0000313" key="2">
    <source>
        <dbReference type="Proteomes" id="UP000184529"/>
    </source>
</evidence>
<dbReference type="Proteomes" id="UP000184529">
    <property type="component" value="Unassembled WGS sequence"/>
</dbReference>
<reference evidence="2" key="1">
    <citation type="submission" date="2016-11" db="EMBL/GenBank/DDBJ databases">
        <authorList>
            <person name="Varghese N."/>
            <person name="Submissions S."/>
        </authorList>
    </citation>
    <scope>NUCLEOTIDE SEQUENCE [LARGE SCALE GENOMIC DNA]</scope>
    <source>
        <strain evidence="2">DSM 16057</strain>
    </source>
</reference>
<gene>
    <name evidence="1" type="ORF">SAMN02745219_02898</name>
</gene>
<dbReference type="EMBL" id="FQZM01000043">
    <property type="protein sequence ID" value="SHJ59328.1"/>
    <property type="molecule type" value="Genomic_DNA"/>
</dbReference>
<keyword evidence="2" id="KW-1185">Reference proteome</keyword>
<accession>A0A1M6KK25</accession>
<dbReference type="STRING" id="1121432.SAMN02745219_02898"/>
<proteinExistence type="predicted"/>
<name>A0A1M6KK25_9FIRM</name>